<organism evidence="1 2">
    <name type="scientific">Sulfidibacter corallicola</name>
    <dbReference type="NCBI Taxonomy" id="2818388"/>
    <lineage>
        <taxon>Bacteria</taxon>
        <taxon>Pseudomonadati</taxon>
        <taxon>Acidobacteriota</taxon>
        <taxon>Holophagae</taxon>
        <taxon>Acanthopleuribacterales</taxon>
        <taxon>Acanthopleuribacteraceae</taxon>
        <taxon>Sulfidibacter</taxon>
    </lineage>
</organism>
<dbReference type="Proteomes" id="UP000663929">
    <property type="component" value="Chromosome"/>
</dbReference>
<name>A0A8A4THX5_SULCO</name>
<protein>
    <recommendedName>
        <fullName evidence="3">HEAT repeat domain-containing protein</fullName>
    </recommendedName>
</protein>
<keyword evidence="2" id="KW-1185">Reference proteome</keyword>
<dbReference type="AlphaFoldDB" id="A0A8A4THX5"/>
<gene>
    <name evidence="1" type="ORF">J3U87_22540</name>
</gene>
<proteinExistence type="predicted"/>
<evidence type="ECO:0000313" key="2">
    <source>
        <dbReference type="Proteomes" id="UP000663929"/>
    </source>
</evidence>
<dbReference type="KEGG" id="scor:J3U87_22540"/>
<reference evidence="1" key="1">
    <citation type="submission" date="2021-03" db="EMBL/GenBank/DDBJ databases">
        <title>Acanthopleuribacteraceae sp. M133.</title>
        <authorList>
            <person name="Wang G."/>
        </authorList>
    </citation>
    <scope>NUCLEOTIDE SEQUENCE</scope>
    <source>
        <strain evidence="1">M133</strain>
    </source>
</reference>
<sequence length="375" mass="41432">MSLQLEIRSDTPMNIPFKLRPYIADDENWQRIQTGDPMLDEQYLLQGNAVEFLAGMKGRHRGFLLDGEVTLTQKSLVVTIPRDASQPLDVRDLSRDQIRKKADRAMRFLNTCMDQTPALPRLADMVRRDAMKGVRQRCLAAIVDHFEPGQVAQLGFDEDLQGDPPVLENPELALLQMYAGRPIAPPFLDLLVAKVEGDAIDLFLTVAATLPEPLRTHTLLQAVTREGMTEGALHLLNSSDDALAVPHLIALSTQSRFRTPILAHIGRRDDARVVGFLLDVLAEGSRADCLQAAQRLGDLGDFSTIEPLAKLRNASRFGLRKELDAAIKKIQARDGSGEGGWVSLHAPGNQLGQLSEVQGGDLQLVHENHENTRNT</sequence>
<dbReference type="EMBL" id="CP071793">
    <property type="protein sequence ID" value="QTD48368.1"/>
    <property type="molecule type" value="Genomic_DNA"/>
</dbReference>
<dbReference type="RefSeq" id="WP_237378022.1">
    <property type="nucleotide sequence ID" value="NZ_CP071793.1"/>
</dbReference>
<evidence type="ECO:0008006" key="3">
    <source>
        <dbReference type="Google" id="ProtNLM"/>
    </source>
</evidence>
<evidence type="ECO:0000313" key="1">
    <source>
        <dbReference type="EMBL" id="QTD48368.1"/>
    </source>
</evidence>
<accession>A0A8A4THX5</accession>